<dbReference type="PROSITE" id="PS51257">
    <property type="entry name" value="PROKAR_LIPOPROTEIN"/>
    <property type="match status" value="1"/>
</dbReference>
<sequence length="164" mass="18436">MRKFIVLISLALATACANEAEQPKKMEPQEIYLSCKETIDTEERHLTGGAENSRTRTVENLYRINLTKPQLEWWNDEGGKFEDNCTRDVGCTVKITQSEISTATDLAADPRDKHPLIRNGWMKIGRTTGKLTSYHALAFPNSMKEMVSKSSGACQVAQAPQRKF</sequence>
<reference evidence="2 3" key="1">
    <citation type="submission" date="2019-06" db="EMBL/GenBank/DDBJ databases">
        <title>Genome organization and adaptive potential of archetypical organophosphate degarding Sphingobium fuliginis ATCC 27551.</title>
        <authorList>
            <person name="Sarwar A."/>
            <person name="Parthasarathy S."/>
            <person name="Singh C."/>
            <person name="Siddavattam D."/>
        </authorList>
    </citation>
    <scope>NUCLEOTIDE SEQUENCE [LARGE SCALE GENOMIC DNA]</scope>
    <source>
        <strain evidence="2 3">ATCC 27551</strain>
    </source>
</reference>
<evidence type="ECO:0000256" key="1">
    <source>
        <dbReference type="SAM" id="SignalP"/>
    </source>
</evidence>
<proteinExistence type="predicted"/>
<protein>
    <recommendedName>
        <fullName evidence="4">Lipoprotein</fullName>
    </recommendedName>
</protein>
<feature type="signal peptide" evidence="1">
    <location>
        <begin position="1"/>
        <end position="19"/>
    </location>
</feature>
<gene>
    <name evidence="2" type="ORF">FIL70_12250</name>
</gene>
<feature type="chain" id="PRO_5023117015" description="Lipoprotein" evidence="1">
    <location>
        <begin position="20"/>
        <end position="164"/>
    </location>
</feature>
<dbReference type="Proteomes" id="UP000311469">
    <property type="component" value="Chromosome cSF1"/>
</dbReference>
<dbReference type="KEGG" id="sufl:FIL70_12250"/>
<dbReference type="EMBL" id="CP041016">
    <property type="protein sequence ID" value="QDC37892.1"/>
    <property type="molecule type" value="Genomic_DNA"/>
</dbReference>
<accession>A0A5B8CGR8</accession>
<dbReference type="RefSeq" id="WP_061939415.1">
    <property type="nucleotide sequence ID" value="NZ_CP041016.1"/>
</dbReference>
<organism evidence="2 3">
    <name type="scientific">Sphingobium fuliginis ATCC 27551</name>
    <dbReference type="NCBI Taxonomy" id="1208342"/>
    <lineage>
        <taxon>Bacteria</taxon>
        <taxon>Pseudomonadati</taxon>
        <taxon>Pseudomonadota</taxon>
        <taxon>Alphaproteobacteria</taxon>
        <taxon>Sphingomonadales</taxon>
        <taxon>Sphingomonadaceae</taxon>
        <taxon>Sphingobium</taxon>
    </lineage>
</organism>
<name>A0A5B8CGR8_SPHSA</name>
<evidence type="ECO:0000313" key="3">
    <source>
        <dbReference type="Proteomes" id="UP000311469"/>
    </source>
</evidence>
<dbReference type="AlphaFoldDB" id="A0A5B8CGR8"/>
<evidence type="ECO:0000313" key="2">
    <source>
        <dbReference type="EMBL" id="QDC37892.1"/>
    </source>
</evidence>
<keyword evidence="1" id="KW-0732">Signal</keyword>
<evidence type="ECO:0008006" key="4">
    <source>
        <dbReference type="Google" id="ProtNLM"/>
    </source>
</evidence>